<dbReference type="EMBL" id="CAXAMN010020680">
    <property type="protein sequence ID" value="CAK9056475.1"/>
    <property type="molecule type" value="Genomic_DNA"/>
</dbReference>
<keyword evidence="3" id="KW-1185">Reference proteome</keyword>
<gene>
    <name evidence="1" type="ORF">CCMP2556_LOCUS27986</name>
    <name evidence="2" type="ORF">CCMP2556_LOCUS28062</name>
</gene>
<comment type="caution">
    <text evidence="1">The sequence shown here is derived from an EMBL/GenBank/DDBJ whole genome shotgun (WGS) entry which is preliminary data.</text>
</comment>
<name>A0ABP0MYB2_9DINO</name>
<accession>A0ABP0MYB2</accession>
<evidence type="ECO:0000313" key="2">
    <source>
        <dbReference type="EMBL" id="CAK9056726.1"/>
    </source>
</evidence>
<evidence type="ECO:0000313" key="1">
    <source>
        <dbReference type="EMBL" id="CAK9056475.1"/>
    </source>
</evidence>
<organism evidence="1 3">
    <name type="scientific">Durusdinium trenchii</name>
    <dbReference type="NCBI Taxonomy" id="1381693"/>
    <lineage>
        <taxon>Eukaryota</taxon>
        <taxon>Sar</taxon>
        <taxon>Alveolata</taxon>
        <taxon>Dinophyceae</taxon>
        <taxon>Suessiales</taxon>
        <taxon>Symbiodiniaceae</taxon>
        <taxon>Durusdinium</taxon>
    </lineage>
</organism>
<sequence length="138" mass="15161">MAGLGTLRVVQSCGAKMGEDRGEDLQGEDVGQENGCFALCHCVPTQWVASSTPKKERPDTSSPIKSHFNILRLCFQPGQLVVVCRCAIYARVPHSFRLDPFRNARVTRAAPVAPLGFSHALQDLLVEDVRCLKDAKPR</sequence>
<reference evidence="1 3" key="1">
    <citation type="submission" date="2024-02" db="EMBL/GenBank/DDBJ databases">
        <authorList>
            <person name="Chen Y."/>
            <person name="Shah S."/>
            <person name="Dougan E. K."/>
            <person name="Thang M."/>
            <person name="Chan C."/>
        </authorList>
    </citation>
    <scope>NUCLEOTIDE SEQUENCE [LARGE SCALE GENOMIC DNA]</scope>
</reference>
<dbReference type="Proteomes" id="UP001642484">
    <property type="component" value="Unassembled WGS sequence"/>
</dbReference>
<dbReference type="EMBL" id="CAXAMN010020879">
    <property type="protein sequence ID" value="CAK9056726.1"/>
    <property type="molecule type" value="Genomic_DNA"/>
</dbReference>
<evidence type="ECO:0000313" key="3">
    <source>
        <dbReference type="Proteomes" id="UP001642484"/>
    </source>
</evidence>
<protein>
    <submittedName>
        <fullName evidence="1">Uncharacterized protein</fullName>
    </submittedName>
</protein>
<proteinExistence type="predicted"/>